<feature type="domain" description="Beta-Casp" evidence="3">
    <location>
        <begin position="252"/>
        <end position="377"/>
    </location>
</feature>
<protein>
    <submittedName>
        <fullName evidence="4">Metallo-beta-lactamase family protein</fullName>
    </submittedName>
</protein>
<dbReference type="PANTHER" id="PTHR11203:SF37">
    <property type="entry name" value="INTEGRATOR COMPLEX SUBUNIT 11"/>
    <property type="match status" value="1"/>
</dbReference>
<accession>A0A4V3HGM2</accession>
<comment type="caution">
    <text evidence="4">The sequence shown here is derived from an EMBL/GenBank/DDBJ whole genome shotgun (WGS) entry which is preliminary data.</text>
</comment>
<dbReference type="InterPro" id="IPR036866">
    <property type="entry name" value="RibonucZ/Hydroxyglut_hydro"/>
</dbReference>
<dbReference type="RefSeq" id="WP_133957021.1">
    <property type="nucleotide sequence ID" value="NZ_SORI01000004.1"/>
</dbReference>
<proteinExistence type="predicted"/>
<evidence type="ECO:0000313" key="4">
    <source>
        <dbReference type="EMBL" id="TDY61931.1"/>
    </source>
</evidence>
<dbReference type="EMBL" id="SORI01000004">
    <property type="protein sequence ID" value="TDY61931.1"/>
    <property type="molecule type" value="Genomic_DNA"/>
</dbReference>
<gene>
    <name evidence="4" type="ORF">C8D99_104176</name>
</gene>
<evidence type="ECO:0000259" key="3">
    <source>
        <dbReference type="SMART" id="SM01027"/>
    </source>
</evidence>
<dbReference type="InterPro" id="IPR022712">
    <property type="entry name" value="Beta_Casp"/>
</dbReference>
<dbReference type="GO" id="GO:0016787">
    <property type="term" value="F:hydrolase activity"/>
    <property type="evidence" value="ECO:0007669"/>
    <property type="project" value="UniProtKB-KW"/>
</dbReference>
<reference evidence="4 5" key="1">
    <citation type="submission" date="2019-03" db="EMBL/GenBank/DDBJ databases">
        <title>Genomic Encyclopedia of Type Strains, Phase IV (KMG-IV): sequencing the most valuable type-strain genomes for metagenomic binning, comparative biology and taxonomic classification.</title>
        <authorList>
            <person name="Goeker M."/>
        </authorList>
    </citation>
    <scope>NUCLEOTIDE SEQUENCE [LARGE SCALE GENOMIC DNA]</scope>
    <source>
        <strain evidence="4 5">DSM 25964</strain>
    </source>
</reference>
<dbReference type="CDD" id="cd16295">
    <property type="entry name" value="TTHA0252-CPSF-like_MBL-fold"/>
    <property type="match status" value="1"/>
</dbReference>
<feature type="domain" description="Metallo-beta-lactamase" evidence="2">
    <location>
        <begin position="13"/>
        <end position="247"/>
    </location>
</feature>
<dbReference type="GO" id="GO:0004521">
    <property type="term" value="F:RNA endonuclease activity"/>
    <property type="evidence" value="ECO:0007669"/>
    <property type="project" value="TreeGrafter"/>
</dbReference>
<dbReference type="SMART" id="SM00849">
    <property type="entry name" value="Lactamase_B"/>
    <property type="match status" value="1"/>
</dbReference>
<keyword evidence="5" id="KW-1185">Reference proteome</keyword>
<sequence>MLLKVIGAAGEVTGSSYLIECGASRVLVDCGIFQGKDDERKNSESFPFAAGSLDAVLLTHAHMDHSGRIPLLVKEGFKGKVFATLPTLELVKVLWYDSANLMKEEAEWKTKKNSRKGLDPVEPLYSAEHVDQAIRHLAASSYDDRIKVAPGVSVRFRDAGHILGSAILEVWLAEDEKEVKIVFSGDLGPQETVMERNPAIITDADYVVMESTYGDRLHRSNAESREEFREVFTKVLKSKGKVFIPSFVVDRAQRVLYELSLLKDEGILGETVPIFFDSPMGVKATEIYRKHMNLLSSEIQQYVSEGKDPFSPGKLKYVTSVDDSRAINEVRHGVVVAGSGMVNGGRIVHHLKHGIWDPKNHIVFVGYQARGTLGRRIVEGEKNIRIAGEDVAVKAEIHTINGFSAHADRDDLLAWAANFTTSPFFLITHGEPESSLAFSQTLEKAGMKSAVPSAGQEIQLEPNGAAKAVKLPEQPVLLRGEEVPSVLTEILTLASGLRESAPGKEDEDILPLLQSSRILLETARRKMSAKKV</sequence>
<dbReference type="PANTHER" id="PTHR11203">
    <property type="entry name" value="CLEAVAGE AND POLYADENYLATION SPECIFICITY FACTOR FAMILY MEMBER"/>
    <property type="match status" value="1"/>
</dbReference>
<dbReference type="InterPro" id="IPR050698">
    <property type="entry name" value="MBL"/>
</dbReference>
<dbReference type="Pfam" id="PF00753">
    <property type="entry name" value="Lactamase_B"/>
    <property type="match status" value="1"/>
</dbReference>
<dbReference type="InterPro" id="IPR001279">
    <property type="entry name" value="Metallo-B-lactamas"/>
</dbReference>
<name>A0A4V3HGM2_9BACT</name>
<dbReference type="SMART" id="SM01027">
    <property type="entry name" value="Beta-Casp"/>
    <property type="match status" value="1"/>
</dbReference>
<dbReference type="Gene3D" id="3.40.50.10890">
    <property type="match status" value="1"/>
</dbReference>
<dbReference type="InterPro" id="IPR011108">
    <property type="entry name" value="RMMBL"/>
</dbReference>
<dbReference type="AlphaFoldDB" id="A0A4V3HGM2"/>
<evidence type="ECO:0000313" key="5">
    <source>
        <dbReference type="Proteomes" id="UP000295066"/>
    </source>
</evidence>
<keyword evidence="1" id="KW-0378">Hydrolase</keyword>
<dbReference type="Pfam" id="PF10996">
    <property type="entry name" value="Beta-Casp"/>
    <property type="match status" value="1"/>
</dbReference>
<dbReference type="Pfam" id="PF07521">
    <property type="entry name" value="RMMBL"/>
    <property type="match status" value="1"/>
</dbReference>
<dbReference type="SUPFAM" id="SSF56281">
    <property type="entry name" value="Metallo-hydrolase/oxidoreductase"/>
    <property type="match status" value="1"/>
</dbReference>
<evidence type="ECO:0000256" key="1">
    <source>
        <dbReference type="ARBA" id="ARBA00022801"/>
    </source>
</evidence>
<evidence type="ECO:0000259" key="2">
    <source>
        <dbReference type="SMART" id="SM00849"/>
    </source>
</evidence>
<dbReference type="OrthoDB" id="9803916at2"/>
<dbReference type="Gene3D" id="3.60.15.10">
    <property type="entry name" value="Ribonuclease Z/Hydroxyacylglutathione hydrolase-like"/>
    <property type="match status" value="1"/>
</dbReference>
<organism evidence="4 5">
    <name type="scientific">Aminivibrio pyruvatiphilus</name>
    <dbReference type="NCBI Taxonomy" id="1005740"/>
    <lineage>
        <taxon>Bacteria</taxon>
        <taxon>Thermotogati</taxon>
        <taxon>Synergistota</taxon>
        <taxon>Synergistia</taxon>
        <taxon>Synergistales</taxon>
        <taxon>Aminobacteriaceae</taxon>
        <taxon>Aminivibrio</taxon>
    </lineage>
</organism>
<dbReference type="Proteomes" id="UP000295066">
    <property type="component" value="Unassembled WGS sequence"/>
</dbReference>